<evidence type="ECO:0000256" key="2">
    <source>
        <dbReference type="ARBA" id="ARBA00004987"/>
    </source>
</evidence>
<dbReference type="SUPFAM" id="SSF51445">
    <property type="entry name" value="(Trans)glycosidases"/>
    <property type="match status" value="1"/>
</dbReference>
<evidence type="ECO:0000256" key="13">
    <source>
        <dbReference type="SAM" id="SignalP"/>
    </source>
</evidence>
<gene>
    <name evidence="15" type="ORF">Q9L58_007259</name>
</gene>
<evidence type="ECO:0000256" key="7">
    <source>
        <dbReference type="ARBA" id="ARBA00023180"/>
    </source>
</evidence>
<comment type="pathway">
    <text evidence="2 11">Glycan metabolism; cellulose degradation.</text>
</comment>
<evidence type="ECO:0000256" key="11">
    <source>
        <dbReference type="RuleBase" id="RU361161"/>
    </source>
</evidence>
<keyword evidence="16" id="KW-1185">Reference proteome</keyword>
<keyword evidence="9 11" id="KW-0326">Glycosidase</keyword>
<evidence type="ECO:0000256" key="10">
    <source>
        <dbReference type="ARBA" id="ARBA00023326"/>
    </source>
</evidence>
<dbReference type="EMBL" id="JBBBZM010000112">
    <property type="protein sequence ID" value="KAL0633827.1"/>
    <property type="molecule type" value="Genomic_DNA"/>
</dbReference>
<dbReference type="InterPro" id="IPR026891">
    <property type="entry name" value="Fn3-like"/>
</dbReference>
<keyword evidence="5 13" id="KW-0732">Signal</keyword>
<dbReference type="InterPro" id="IPR002772">
    <property type="entry name" value="Glyco_hydro_3_C"/>
</dbReference>
<dbReference type="InterPro" id="IPR036881">
    <property type="entry name" value="Glyco_hydro_3_C_sf"/>
</dbReference>
<evidence type="ECO:0000259" key="14">
    <source>
        <dbReference type="SMART" id="SM01217"/>
    </source>
</evidence>
<keyword evidence="10 11" id="KW-0624">Polysaccharide degradation</keyword>
<sequence>MSSFKLVAAYLLLLSPIGGFGQSDSAPIAPRSPPYFPSPVTSGAGDWAQAYVKARGFVDQLTLLEKVNLTTGVGWAQDHCVGNVGSIPRLNFPSLCLQDSPLGVRFGDYASSFPAGMNAAMTWDRGLLYARGYAMGEEFRAKGVNIALGPVAGPIGRHPEGGRNWEGFSVDPWVTGIAMRETIMGMQDAGVVATAKHFIANEQEHFRQAGEANGYNHYPALTEAISSNIDDRTMHELYLWPFADAVRAGVGSIMCSYQQINNSYGCQNSHLLNGLLKDELKFEGFVMSDWSAQHSGVDAGLAGLDMSMPGDVTFGSGTSFWGGNLTTAVLNGTYPEWRLDDMVTRIMAAYFKVGQDPATFPKTNFDSWTLETYGYSHSQVQVGWEKVNEHIDVMKDHHIVIRQIGAESTILLKNIDGVLPLGGEKQIGIFGSDAGESLLGPNGCGDRGCDSGTLAMGWGSGTANFPYLITPLEAIKARALQDRTVVQSVLNDYAYATINATARLASVSLVFVNANSGEYYISVDGNEGDRNNLTLWHDGETLIANVAANCNNTVVVIHAPGPVLLEAFVDHPNVTAIIFAGLPGQESGNSLVDVLYGAVNPSGKLPFTMGKTRADYGTDIMYQPNGVIPQQNFSEGLFIDYRHFDKAGIAPRYEFGFGLSYTTYKYSDLKIKKVGSGEYTPMTGMTKGITATNKYAREDLSQYVYPEGWNSSPVFIYPYLNSTSDVTRDSAYDAPEGAYDTSPQPIPAAGGAPGGNPSLYDVLYEVSVTISNTGSRGGEEIAQLYISTGLEDDPINVLRGFEKVSIDPGRSTTLIMPLMRRDLARWDTVKGDWVVLDCERIVKVGPSSRNLPLQAKLE</sequence>
<comment type="catalytic activity">
    <reaction evidence="1 11">
        <text>Hydrolysis of terminal, non-reducing beta-D-glucosyl residues with release of beta-D-glucose.</text>
        <dbReference type="EC" id="3.2.1.21"/>
    </reaction>
</comment>
<keyword evidence="8 11" id="KW-0119">Carbohydrate metabolism</keyword>
<evidence type="ECO:0000313" key="16">
    <source>
        <dbReference type="Proteomes" id="UP001447188"/>
    </source>
</evidence>
<comment type="caution">
    <text evidence="15">The sequence shown here is derived from an EMBL/GenBank/DDBJ whole genome shotgun (WGS) entry which is preliminary data.</text>
</comment>
<dbReference type="InterPro" id="IPR017853">
    <property type="entry name" value="GH"/>
</dbReference>
<dbReference type="PRINTS" id="PR00133">
    <property type="entry name" value="GLHYDRLASE3"/>
</dbReference>
<feature type="chain" id="PRO_5047011483" description="beta-glucosidase" evidence="13">
    <location>
        <begin position="22"/>
        <end position="858"/>
    </location>
</feature>
<accession>A0ABR3GCZ2</accession>
<name>A0ABR3GCZ2_9PEZI</name>
<dbReference type="InterPro" id="IPR013783">
    <property type="entry name" value="Ig-like_fold"/>
</dbReference>
<evidence type="ECO:0000256" key="12">
    <source>
        <dbReference type="SAM" id="MobiDB-lite"/>
    </source>
</evidence>
<dbReference type="Gene3D" id="3.20.20.300">
    <property type="entry name" value="Glycoside hydrolase, family 3, N-terminal domain"/>
    <property type="match status" value="1"/>
</dbReference>
<evidence type="ECO:0000256" key="3">
    <source>
        <dbReference type="ARBA" id="ARBA00005336"/>
    </source>
</evidence>
<evidence type="ECO:0000256" key="6">
    <source>
        <dbReference type="ARBA" id="ARBA00022801"/>
    </source>
</evidence>
<dbReference type="PROSITE" id="PS00775">
    <property type="entry name" value="GLYCOSYL_HYDROL_F3"/>
    <property type="match status" value="1"/>
</dbReference>
<feature type="signal peptide" evidence="13">
    <location>
        <begin position="1"/>
        <end position="21"/>
    </location>
</feature>
<evidence type="ECO:0000256" key="9">
    <source>
        <dbReference type="ARBA" id="ARBA00023295"/>
    </source>
</evidence>
<dbReference type="InterPro" id="IPR050288">
    <property type="entry name" value="Cellulose_deg_GH3"/>
</dbReference>
<comment type="similarity">
    <text evidence="3 11">Belongs to the glycosyl hydrolase 3 family.</text>
</comment>
<dbReference type="InterPro" id="IPR001764">
    <property type="entry name" value="Glyco_hydro_3_N"/>
</dbReference>
<evidence type="ECO:0000313" key="15">
    <source>
        <dbReference type="EMBL" id="KAL0633827.1"/>
    </source>
</evidence>
<evidence type="ECO:0000256" key="8">
    <source>
        <dbReference type="ARBA" id="ARBA00023277"/>
    </source>
</evidence>
<evidence type="ECO:0000256" key="5">
    <source>
        <dbReference type="ARBA" id="ARBA00022729"/>
    </source>
</evidence>
<dbReference type="InterPro" id="IPR036962">
    <property type="entry name" value="Glyco_hydro_3_N_sf"/>
</dbReference>
<feature type="domain" description="Fibronectin type III-like" evidence="14">
    <location>
        <begin position="780"/>
        <end position="848"/>
    </location>
</feature>
<dbReference type="SUPFAM" id="SSF52279">
    <property type="entry name" value="Beta-D-glucan exohydrolase, C-terminal domain"/>
    <property type="match status" value="1"/>
</dbReference>
<protein>
    <recommendedName>
        <fullName evidence="4 11">beta-glucosidase</fullName>
        <ecNumber evidence="4 11">3.2.1.21</ecNumber>
    </recommendedName>
</protein>
<dbReference type="PANTHER" id="PTHR42715">
    <property type="entry name" value="BETA-GLUCOSIDASE"/>
    <property type="match status" value="1"/>
</dbReference>
<reference evidence="15 16" key="1">
    <citation type="submission" date="2024-02" db="EMBL/GenBank/DDBJ databases">
        <title>Discinaceae phylogenomics.</title>
        <authorList>
            <person name="Dirks A.C."/>
            <person name="James T.Y."/>
        </authorList>
    </citation>
    <scope>NUCLEOTIDE SEQUENCE [LARGE SCALE GENOMIC DNA]</scope>
    <source>
        <strain evidence="15 16">ACD0624</strain>
    </source>
</reference>
<feature type="region of interest" description="Disordered" evidence="12">
    <location>
        <begin position="731"/>
        <end position="752"/>
    </location>
</feature>
<dbReference type="Gene3D" id="3.40.50.1700">
    <property type="entry name" value="Glycoside hydrolase family 3 C-terminal domain"/>
    <property type="match status" value="1"/>
</dbReference>
<dbReference type="EC" id="3.2.1.21" evidence="4 11"/>
<organism evidence="15 16">
    <name type="scientific">Discina gigas</name>
    <dbReference type="NCBI Taxonomy" id="1032678"/>
    <lineage>
        <taxon>Eukaryota</taxon>
        <taxon>Fungi</taxon>
        <taxon>Dikarya</taxon>
        <taxon>Ascomycota</taxon>
        <taxon>Pezizomycotina</taxon>
        <taxon>Pezizomycetes</taxon>
        <taxon>Pezizales</taxon>
        <taxon>Discinaceae</taxon>
        <taxon>Discina</taxon>
    </lineage>
</organism>
<evidence type="ECO:0000256" key="1">
    <source>
        <dbReference type="ARBA" id="ARBA00000448"/>
    </source>
</evidence>
<dbReference type="Proteomes" id="UP001447188">
    <property type="component" value="Unassembled WGS sequence"/>
</dbReference>
<dbReference type="SMART" id="SM01217">
    <property type="entry name" value="Fn3_like"/>
    <property type="match status" value="1"/>
</dbReference>
<proteinExistence type="inferred from homology"/>
<keyword evidence="6 11" id="KW-0378">Hydrolase</keyword>
<dbReference type="InterPro" id="IPR019800">
    <property type="entry name" value="Glyco_hydro_3_AS"/>
</dbReference>
<evidence type="ECO:0000256" key="4">
    <source>
        <dbReference type="ARBA" id="ARBA00012744"/>
    </source>
</evidence>
<dbReference type="Gene3D" id="2.60.40.10">
    <property type="entry name" value="Immunoglobulins"/>
    <property type="match status" value="1"/>
</dbReference>
<keyword evidence="7" id="KW-0325">Glycoprotein</keyword>
<dbReference type="PANTHER" id="PTHR42715:SF29">
    <property type="entry name" value="BETA-GLUCOSIDASE A-RELATED"/>
    <property type="match status" value="1"/>
</dbReference>
<dbReference type="Pfam" id="PF01915">
    <property type="entry name" value="Glyco_hydro_3_C"/>
    <property type="match status" value="1"/>
</dbReference>
<dbReference type="Pfam" id="PF14310">
    <property type="entry name" value="Fn3-like"/>
    <property type="match status" value="1"/>
</dbReference>
<dbReference type="Pfam" id="PF00933">
    <property type="entry name" value="Glyco_hydro_3"/>
    <property type="match status" value="1"/>
</dbReference>